<name>A0A239BB20_9FLAO</name>
<keyword evidence="1" id="KW-0812">Transmembrane</keyword>
<evidence type="ECO:0000313" key="2">
    <source>
        <dbReference type="EMBL" id="SNS04761.1"/>
    </source>
</evidence>
<reference evidence="2 3" key="1">
    <citation type="submission" date="2017-06" db="EMBL/GenBank/DDBJ databases">
        <authorList>
            <person name="Kim H.J."/>
            <person name="Triplett B.A."/>
        </authorList>
    </citation>
    <scope>NUCLEOTIDE SEQUENCE [LARGE SCALE GENOMIC DNA]</scope>
    <source>
        <strain evidence="2 3">DSM 25597</strain>
    </source>
</reference>
<sequence>MRRSFDFKRIPILRTTSLSIVCVMLVSMAFFSCEKNEGYDKIPAPVAFSPTIPVDVDPALQDKLKQAGDIYQLNEVFNEYSWQAFVAIHWPLDADGNPMPNFTDQGAPTWLGWKEAFQVYRADGQKPAPWGAPRTASGLGLPSHLIGEAQSRLVLSSKTPTHPGNFNIADEVDQAFAGELFDQNGNLVVYEVLMNKEEFDYVVNNSLYNINGQINFSEKNDSIANFPKGNYENGELGAIEIKFAWKVLEKTDIKERYYSEEGYVIGPDSVLVKKDLGMIGMHISQKTPTGKQWVWSTFEHVDNLRQNVIEKDGKKIMIHPTLRDPDCEICPANLDLTNSVSYEFIDDNDRPHWLVKTLNPNDQKDTISTKYFSPTNIKKTQAKRMVDIPVRVQNINKMMQKYFHQQNSVWQYYELIDTQYPLDQNILPAPNLASNYVLPTSVTNKPGGDPNIALLTNMTMETFFQKGGQGAGGLIENGDPAVEDIQIFGTESCMGCHSSAAIYDGYYFKGDVLKTRSAGQTSGDFSWLLGKAKWNQDSIPVISN</sequence>
<dbReference type="PROSITE" id="PS51257">
    <property type="entry name" value="PROKAR_LIPOPROTEIN"/>
    <property type="match status" value="1"/>
</dbReference>
<keyword evidence="1" id="KW-0472">Membrane</keyword>
<organism evidence="2 3">
    <name type="scientific">Dokdonia pacifica</name>
    <dbReference type="NCBI Taxonomy" id="1627892"/>
    <lineage>
        <taxon>Bacteria</taxon>
        <taxon>Pseudomonadati</taxon>
        <taxon>Bacteroidota</taxon>
        <taxon>Flavobacteriia</taxon>
        <taxon>Flavobacteriales</taxon>
        <taxon>Flavobacteriaceae</taxon>
        <taxon>Dokdonia</taxon>
    </lineage>
</organism>
<protein>
    <submittedName>
        <fullName evidence="2">Uncharacterized protein</fullName>
    </submittedName>
</protein>
<evidence type="ECO:0000313" key="3">
    <source>
        <dbReference type="Proteomes" id="UP000198379"/>
    </source>
</evidence>
<dbReference type="AlphaFoldDB" id="A0A239BB20"/>
<dbReference type="EMBL" id="FZNY01000006">
    <property type="protein sequence ID" value="SNS04761.1"/>
    <property type="molecule type" value="Genomic_DNA"/>
</dbReference>
<accession>A0A239BB20</accession>
<keyword evidence="3" id="KW-1185">Reference proteome</keyword>
<dbReference type="OrthoDB" id="280897at2"/>
<gene>
    <name evidence="2" type="ORF">SAMN06265376_10627</name>
</gene>
<evidence type="ECO:0000256" key="1">
    <source>
        <dbReference type="SAM" id="Phobius"/>
    </source>
</evidence>
<dbReference type="Proteomes" id="UP000198379">
    <property type="component" value="Unassembled WGS sequence"/>
</dbReference>
<feature type="transmembrane region" description="Helical" evidence="1">
    <location>
        <begin position="12"/>
        <end position="31"/>
    </location>
</feature>
<proteinExistence type="predicted"/>
<keyword evidence="1" id="KW-1133">Transmembrane helix</keyword>
<dbReference type="RefSeq" id="WP_143337164.1">
    <property type="nucleotide sequence ID" value="NZ_BMEP01000005.1"/>
</dbReference>